<feature type="transmembrane region" description="Helical" evidence="6">
    <location>
        <begin position="132"/>
        <end position="151"/>
    </location>
</feature>
<name>A0ABR3S8K6_9PLEO</name>
<feature type="transmembrane region" description="Helical" evidence="6">
    <location>
        <begin position="454"/>
        <end position="474"/>
    </location>
</feature>
<dbReference type="Proteomes" id="UP001521785">
    <property type="component" value="Unassembled WGS sequence"/>
</dbReference>
<feature type="transmembrane region" description="Helical" evidence="6">
    <location>
        <begin position="389"/>
        <end position="410"/>
    </location>
</feature>
<keyword evidence="2" id="KW-0813">Transport</keyword>
<evidence type="ECO:0000256" key="5">
    <source>
        <dbReference type="ARBA" id="ARBA00023136"/>
    </source>
</evidence>
<dbReference type="InterPro" id="IPR020846">
    <property type="entry name" value="MFS_dom"/>
</dbReference>
<comment type="subcellular location">
    <subcellularLocation>
        <location evidence="1">Membrane</location>
        <topology evidence="1">Multi-pass membrane protein</topology>
    </subcellularLocation>
</comment>
<gene>
    <name evidence="8" type="ORF">SLS60_001221</name>
</gene>
<evidence type="ECO:0000256" key="4">
    <source>
        <dbReference type="ARBA" id="ARBA00022989"/>
    </source>
</evidence>
<evidence type="ECO:0000256" key="6">
    <source>
        <dbReference type="SAM" id="Phobius"/>
    </source>
</evidence>
<dbReference type="Pfam" id="PF07690">
    <property type="entry name" value="MFS_1"/>
    <property type="match status" value="1"/>
</dbReference>
<sequence length="479" mass="51701">MSTQTTIELGYAPGQRRRSFVVTEGSRSNASVQPPTPASIAARSSYFPDFQKKQVNFQTDLPRSESLSFFPAGAQTPVASTSGNETPRGWMSPTGTATPGWATPRSTSARPLIFSEDAYPDIGSIRTWKGTLVLVVTCGAQLMDNIFMTAVNLSLPKVQKDFNVPSAQLQWLLSAYTLTFGGFLLFSGVLADRYGRRNIFVIGMLWLSIWTLANGFSQSFIQTSIFRALQGIGAAMTVPSSIGIITSHFVSSERVVALTMFGASGAVGFSAGLLFGGFITEALGWRYIFRIAVAVTAPLAITGWFILPKDRKEGSSKPSLDIPGAALSTSALILLSFVLSSGGEYGWNKGYIIAILIISVAMLAVFVCIEKKVKNPIMPLSLWKIKSFAPLWITGFVLYGSYQTVIYYAVLQAQEISKLSPGATAIRFLPMGASGFATNMVLAKWMKKMNVRYLMTVGMVLTAASPVPASLMPAEDPNL</sequence>
<dbReference type="PROSITE" id="PS00216">
    <property type="entry name" value="SUGAR_TRANSPORT_1"/>
    <property type="match status" value="1"/>
</dbReference>
<evidence type="ECO:0000256" key="3">
    <source>
        <dbReference type="ARBA" id="ARBA00022692"/>
    </source>
</evidence>
<dbReference type="EMBL" id="JAKJXO020000001">
    <property type="protein sequence ID" value="KAL1612990.1"/>
    <property type="molecule type" value="Genomic_DNA"/>
</dbReference>
<keyword evidence="9" id="KW-1185">Reference proteome</keyword>
<feature type="transmembrane region" description="Helical" evidence="6">
    <location>
        <begin position="255"/>
        <end position="275"/>
    </location>
</feature>
<evidence type="ECO:0000313" key="9">
    <source>
        <dbReference type="Proteomes" id="UP001521785"/>
    </source>
</evidence>
<dbReference type="PROSITE" id="PS50850">
    <property type="entry name" value="MFS"/>
    <property type="match status" value="1"/>
</dbReference>
<keyword evidence="5 6" id="KW-0472">Membrane</keyword>
<organism evidence="8 9">
    <name type="scientific">Paraconiothyrium brasiliense</name>
    <dbReference type="NCBI Taxonomy" id="300254"/>
    <lineage>
        <taxon>Eukaryota</taxon>
        <taxon>Fungi</taxon>
        <taxon>Dikarya</taxon>
        <taxon>Ascomycota</taxon>
        <taxon>Pezizomycotina</taxon>
        <taxon>Dothideomycetes</taxon>
        <taxon>Pleosporomycetidae</taxon>
        <taxon>Pleosporales</taxon>
        <taxon>Massarineae</taxon>
        <taxon>Didymosphaeriaceae</taxon>
        <taxon>Paraconiothyrium</taxon>
    </lineage>
</organism>
<keyword evidence="3 6" id="KW-0812">Transmembrane</keyword>
<dbReference type="InterPro" id="IPR011701">
    <property type="entry name" value="MFS"/>
</dbReference>
<dbReference type="InterPro" id="IPR005829">
    <property type="entry name" value="Sugar_transporter_CS"/>
</dbReference>
<feature type="domain" description="Major facilitator superfamily (MFS) profile" evidence="7">
    <location>
        <begin position="133"/>
        <end position="479"/>
    </location>
</feature>
<evidence type="ECO:0000313" key="8">
    <source>
        <dbReference type="EMBL" id="KAL1612990.1"/>
    </source>
</evidence>
<evidence type="ECO:0000259" key="7">
    <source>
        <dbReference type="PROSITE" id="PS50850"/>
    </source>
</evidence>
<dbReference type="SUPFAM" id="SSF103473">
    <property type="entry name" value="MFS general substrate transporter"/>
    <property type="match status" value="1"/>
</dbReference>
<dbReference type="Gene3D" id="1.20.1250.20">
    <property type="entry name" value="MFS general substrate transporter like domains"/>
    <property type="match status" value="1"/>
</dbReference>
<accession>A0ABR3S8K6</accession>
<protein>
    <recommendedName>
        <fullName evidence="7">Major facilitator superfamily (MFS) profile domain-containing protein</fullName>
    </recommendedName>
</protein>
<keyword evidence="4 6" id="KW-1133">Transmembrane helix</keyword>
<evidence type="ECO:0000256" key="2">
    <source>
        <dbReference type="ARBA" id="ARBA00022448"/>
    </source>
</evidence>
<feature type="transmembrane region" description="Helical" evidence="6">
    <location>
        <begin position="351"/>
        <end position="369"/>
    </location>
</feature>
<dbReference type="InterPro" id="IPR036259">
    <property type="entry name" value="MFS_trans_sf"/>
</dbReference>
<feature type="transmembrane region" description="Helical" evidence="6">
    <location>
        <begin position="198"/>
        <end position="216"/>
    </location>
</feature>
<dbReference type="PANTHER" id="PTHR42718:SF9">
    <property type="entry name" value="MAJOR FACILITATOR SUPERFAMILY MULTIDRUG TRANSPORTER MFSC"/>
    <property type="match status" value="1"/>
</dbReference>
<reference evidence="8 9" key="1">
    <citation type="submission" date="2024-02" db="EMBL/GenBank/DDBJ databases">
        <title>De novo assembly and annotation of 12 fungi associated with fruit tree decline syndrome in Ontario, Canada.</title>
        <authorList>
            <person name="Sulman M."/>
            <person name="Ellouze W."/>
            <person name="Ilyukhin E."/>
        </authorList>
    </citation>
    <scope>NUCLEOTIDE SEQUENCE [LARGE SCALE GENOMIC DNA]</scope>
    <source>
        <strain evidence="8 9">M42-189</strain>
    </source>
</reference>
<proteinExistence type="predicted"/>
<evidence type="ECO:0000256" key="1">
    <source>
        <dbReference type="ARBA" id="ARBA00004141"/>
    </source>
</evidence>
<comment type="caution">
    <text evidence="8">The sequence shown here is derived from an EMBL/GenBank/DDBJ whole genome shotgun (WGS) entry which is preliminary data.</text>
</comment>
<feature type="transmembrane region" description="Helical" evidence="6">
    <location>
        <begin position="171"/>
        <end position="191"/>
    </location>
</feature>
<feature type="transmembrane region" description="Helical" evidence="6">
    <location>
        <begin position="319"/>
        <end position="339"/>
    </location>
</feature>
<feature type="transmembrane region" description="Helical" evidence="6">
    <location>
        <begin position="287"/>
        <end position="307"/>
    </location>
</feature>
<dbReference type="PANTHER" id="PTHR42718">
    <property type="entry name" value="MAJOR FACILITATOR SUPERFAMILY MULTIDRUG TRANSPORTER MFSC"/>
    <property type="match status" value="1"/>
</dbReference>